<evidence type="ECO:0008006" key="3">
    <source>
        <dbReference type="Google" id="ProtNLM"/>
    </source>
</evidence>
<sequence length="209" mass="22497">MGRGRDEPSRAHSARSFRILVLDAFEYHNKDAVDIDGIVREAVDDIHVTVVINCAGAGPRPTFAPLARCGRQDILTIHLNAAFSAFVTWAVIPVLRNSTSPALLLNIASVSDVGLPLVSFYGAPEAFRHMHGLSAARPLALLPRRAHRGQSRARAHQVATARASSPIGRNALQRVALAVLPTALADSIMIETMRERSTEQDAAAVTKEA</sequence>
<keyword evidence="2" id="KW-1185">Reference proteome</keyword>
<protein>
    <recommendedName>
        <fullName evidence="3">Ketoreductase (KR) domain-containing protein</fullName>
    </recommendedName>
</protein>
<accession>A0ABY0HFJ7</accession>
<evidence type="ECO:0000313" key="2">
    <source>
        <dbReference type="Proteomes" id="UP000294003"/>
    </source>
</evidence>
<organism evidence="1 2">
    <name type="scientific">Monosporascus cannonballus</name>
    <dbReference type="NCBI Taxonomy" id="155416"/>
    <lineage>
        <taxon>Eukaryota</taxon>
        <taxon>Fungi</taxon>
        <taxon>Dikarya</taxon>
        <taxon>Ascomycota</taxon>
        <taxon>Pezizomycotina</taxon>
        <taxon>Sordariomycetes</taxon>
        <taxon>Xylariomycetidae</taxon>
        <taxon>Xylariales</taxon>
        <taxon>Xylariales incertae sedis</taxon>
        <taxon>Monosporascus</taxon>
    </lineage>
</organism>
<dbReference type="SUPFAM" id="SSF51735">
    <property type="entry name" value="NAD(P)-binding Rossmann-fold domains"/>
    <property type="match status" value="1"/>
</dbReference>
<dbReference type="InterPro" id="IPR036291">
    <property type="entry name" value="NAD(P)-bd_dom_sf"/>
</dbReference>
<gene>
    <name evidence="1" type="ORF">DL762_001742</name>
</gene>
<name>A0ABY0HFJ7_9PEZI</name>
<dbReference type="Proteomes" id="UP000294003">
    <property type="component" value="Unassembled WGS sequence"/>
</dbReference>
<proteinExistence type="predicted"/>
<evidence type="ECO:0000313" key="1">
    <source>
        <dbReference type="EMBL" id="RYO92293.1"/>
    </source>
</evidence>
<dbReference type="EMBL" id="QJNS01000029">
    <property type="protein sequence ID" value="RYO92293.1"/>
    <property type="molecule type" value="Genomic_DNA"/>
</dbReference>
<reference evidence="1 2" key="1">
    <citation type="submission" date="2018-06" db="EMBL/GenBank/DDBJ databases">
        <title>Complete Genomes of Monosporascus.</title>
        <authorList>
            <person name="Robinson A.J."/>
            <person name="Natvig D.O."/>
        </authorList>
    </citation>
    <scope>NUCLEOTIDE SEQUENCE [LARGE SCALE GENOMIC DNA]</scope>
    <source>
        <strain evidence="1 2">CBS 609.92</strain>
    </source>
</reference>
<dbReference type="Gene3D" id="3.40.50.720">
    <property type="entry name" value="NAD(P)-binding Rossmann-like Domain"/>
    <property type="match status" value="1"/>
</dbReference>
<comment type="caution">
    <text evidence="1">The sequence shown here is derived from an EMBL/GenBank/DDBJ whole genome shotgun (WGS) entry which is preliminary data.</text>
</comment>